<dbReference type="OrthoDB" id="9989112at2759"/>
<dbReference type="GO" id="GO:0003735">
    <property type="term" value="F:structural constituent of ribosome"/>
    <property type="evidence" value="ECO:0007669"/>
    <property type="project" value="InterPro"/>
</dbReference>
<protein>
    <recommendedName>
        <fullName evidence="6">Small ribosomal subunit protein uS3m</fullName>
    </recommendedName>
</protein>
<dbReference type="Pfam" id="PF05316">
    <property type="entry name" value="VAR1"/>
    <property type="match status" value="1"/>
</dbReference>
<sequence>MNNRYNELNKATYNENLKFLNNELRATKANQRMDKVNIKKGITLNTEKEVQDSARIFQGLGAPLAIKENKMRELNQNLELNEPRNFFIQNASLLAKGSKQLVRTRNYVEEIKHYSNLNAQLPSTEKLIFAKTQNLKSTVSLSTELGQLQALKNQDLGINQISNKEDFYLLTLRINRYTFIITKLMLDLKYNTFIWNVRLFMPKRILKAQPFVKVSYMLRNLKKTSILRIKDVLAKGSLNMPKAKIEGNIGSTGLEILNKKKIMILQKKLIANLLKEGITLIMNLNYLILTKEEYIKNINEMKNGGIAKATEEILDANFKKPLPTIKEVNPQILSILKEFELKKKLQPENKNARLFKETIFANNVRQPDAHADFTAMDFFISGYKKFFGSFDVKNTEAKEGFKAPNLASLPITLRDYSPKAVQRLNLISTSVSENSSLSPQSLEGESSATATTALAPSVLRKSSPLAPAVQTSEATATASQNKVSLVQRPVLSHYLKEMSIYNMRSKGIFIFYYILIGFHFKKESNKIYTSGKNIYNLLEASFKSMYCLISKPVFITTPDKIIVQLFYYLIIPNVLKLKKFFNLKLNPHKRRTNGQNKTNRLGITQSKAKSPKNKNKNKNHLLAINGIKGSEGAAGTLRRKSSHLGLILIRKKLRQEESLKRRKSIKKQYNKFRKIKLSVRVKLRKLSNISLVKIYPNKFKFLSLILNNIFKKPVEFDLIRTHYPYYDSNILVNLLGIMINKIKLRIIIRRLFEKTIIQNINNLKHNRAVLIPAFLSGMTIRVAGRLLTHKIVPKQTVKTIRRGSSATGKVNFKDIATYTNKNKRGAFSITVKAGHNFF</sequence>
<accession>A0A386TXY4</accession>
<geneLocation type="mitochondrion" evidence="7"/>
<keyword evidence="4 7" id="KW-0496">Mitochondrion</keyword>
<dbReference type="GO" id="GO:1990904">
    <property type="term" value="C:ribonucleoprotein complex"/>
    <property type="evidence" value="ECO:0007669"/>
    <property type="project" value="UniProtKB-KW"/>
</dbReference>
<proteinExistence type="inferred from homology"/>
<dbReference type="GO" id="GO:0005739">
    <property type="term" value="C:mitochondrion"/>
    <property type="evidence" value="ECO:0007669"/>
    <property type="project" value="UniProtKB-SubCell"/>
</dbReference>
<evidence type="ECO:0000313" key="7">
    <source>
        <dbReference type="EMBL" id="AYE93075.1"/>
    </source>
</evidence>
<evidence type="ECO:0000256" key="4">
    <source>
        <dbReference type="ARBA" id="ARBA00023128"/>
    </source>
</evidence>
<evidence type="ECO:0000256" key="3">
    <source>
        <dbReference type="ARBA" id="ARBA00022980"/>
    </source>
</evidence>
<evidence type="ECO:0000256" key="1">
    <source>
        <dbReference type="ARBA" id="ARBA00004173"/>
    </source>
</evidence>
<name>A0A386TXY4_9AGAR</name>
<keyword evidence="3 7" id="KW-0689">Ribosomal protein</keyword>
<evidence type="ECO:0000256" key="2">
    <source>
        <dbReference type="ARBA" id="ARBA00010761"/>
    </source>
</evidence>
<dbReference type="AlphaFoldDB" id="A0A386TXY4"/>
<evidence type="ECO:0000256" key="6">
    <source>
        <dbReference type="ARBA" id="ARBA00035157"/>
    </source>
</evidence>
<comment type="similarity">
    <text evidence="2">Belongs to the universal ribosomal protein uS3 family.</text>
</comment>
<dbReference type="EMBL" id="MH725792">
    <property type="protein sequence ID" value="AYE93075.1"/>
    <property type="molecule type" value="Genomic_DNA"/>
</dbReference>
<comment type="subcellular location">
    <subcellularLocation>
        <location evidence="1">Mitochondrion</location>
    </subcellularLocation>
</comment>
<dbReference type="GO" id="GO:0006412">
    <property type="term" value="P:translation"/>
    <property type="evidence" value="ECO:0007669"/>
    <property type="project" value="InterPro"/>
</dbReference>
<dbReference type="GO" id="GO:0005840">
    <property type="term" value="C:ribosome"/>
    <property type="evidence" value="ECO:0007669"/>
    <property type="project" value="UniProtKB-KW"/>
</dbReference>
<organism evidence="7">
    <name type="scientific">Blastosporella zonata</name>
    <dbReference type="NCBI Taxonomy" id="530045"/>
    <lineage>
        <taxon>Eukaryota</taxon>
        <taxon>Fungi</taxon>
        <taxon>Dikarya</taxon>
        <taxon>Basidiomycota</taxon>
        <taxon>Agaricomycotina</taxon>
        <taxon>Agaricomycetes</taxon>
        <taxon>Agaricomycetidae</taxon>
        <taxon>Agaricales</taxon>
        <taxon>Tricholomatineae</taxon>
        <taxon>Lyophyllaceae</taxon>
        <taxon>Blastosporella</taxon>
    </lineage>
</organism>
<reference evidence="7" key="1">
    <citation type="submission" date="2018-08" db="EMBL/GenBank/DDBJ databases">
        <title>Comparative mitochondrial genomics of the basidiomycete Termitomyces.</title>
        <authorList>
            <person name="Nieuwenhuis M."/>
        </authorList>
    </citation>
    <scope>NUCLEOTIDE SEQUENCE</scope>
    <source>
        <strain evidence="7">Bzo6</strain>
    </source>
</reference>
<keyword evidence="5" id="KW-0687">Ribonucleoprotein</keyword>
<evidence type="ECO:0000256" key="5">
    <source>
        <dbReference type="ARBA" id="ARBA00023274"/>
    </source>
</evidence>
<gene>
    <name evidence="7" type="ORF">C0991_000012</name>
</gene>
<dbReference type="InterPro" id="IPR007980">
    <property type="entry name" value="Ribosomal_uS3m_fun"/>
</dbReference>